<name>A0A1H1Z8M4_9ACTN</name>
<keyword evidence="3" id="KW-1185">Reference proteome</keyword>
<dbReference type="Gene3D" id="3.40.630.30">
    <property type="match status" value="1"/>
</dbReference>
<dbReference type="InterPro" id="IPR016181">
    <property type="entry name" value="Acyl_CoA_acyltransferase"/>
</dbReference>
<dbReference type="OrthoDB" id="3174529at2"/>
<dbReference type="RefSeq" id="WP_091528739.1">
    <property type="nucleotide sequence ID" value="NZ_LT629772.1"/>
</dbReference>
<reference evidence="2 3" key="1">
    <citation type="submission" date="2016-10" db="EMBL/GenBank/DDBJ databases">
        <authorList>
            <person name="de Groot N.N."/>
        </authorList>
    </citation>
    <scope>NUCLEOTIDE SEQUENCE [LARGE SCALE GENOMIC DNA]</scope>
    <source>
        <strain evidence="2 3">DSM 21800</strain>
    </source>
</reference>
<sequence length="306" mass="33436">MYELRFTPDAAGFLATAGDRLARQPVLSTVIATIADRAVAEDAEGIQRDPDRPWWFVTIVDHVGLVDHARDVDHDGEIVGTAMRTAPGPDHALWVTEMPPEAAVQLAHALHDRGEFAGAMNGSLPATRLMAEESARLWGKRAEIRSHTRLYELDTLTPPVGVGGTLRAAVPADLELLNNWLTIFGAEAAEQGDRPAPELVEHDRDETSRRIRDGRLWVWEVDGRPVHVTGANLPSLGVARIGPVLTPKEYRGHGYAAAAVAGVSRRLLDLDARVCLFTDQANPVSNKLYQRLGYRPVVDMANFGLS</sequence>
<dbReference type="Pfam" id="PF00583">
    <property type="entry name" value="Acetyltransf_1"/>
    <property type="match status" value="1"/>
</dbReference>
<dbReference type="SUPFAM" id="SSF55729">
    <property type="entry name" value="Acyl-CoA N-acyltransferases (Nat)"/>
    <property type="match status" value="1"/>
</dbReference>
<dbReference type="PROSITE" id="PS51186">
    <property type="entry name" value="GNAT"/>
    <property type="match status" value="1"/>
</dbReference>
<feature type="domain" description="N-acetyltransferase" evidence="1">
    <location>
        <begin position="164"/>
        <end position="306"/>
    </location>
</feature>
<organism evidence="2 3">
    <name type="scientific">Microlunatus soli</name>
    <dbReference type="NCBI Taxonomy" id="630515"/>
    <lineage>
        <taxon>Bacteria</taxon>
        <taxon>Bacillati</taxon>
        <taxon>Actinomycetota</taxon>
        <taxon>Actinomycetes</taxon>
        <taxon>Propionibacteriales</taxon>
        <taxon>Propionibacteriaceae</taxon>
        <taxon>Microlunatus</taxon>
    </lineage>
</organism>
<dbReference type="EMBL" id="LT629772">
    <property type="protein sequence ID" value="SDT30131.1"/>
    <property type="molecule type" value="Genomic_DNA"/>
</dbReference>
<keyword evidence="2" id="KW-0808">Transferase</keyword>
<dbReference type="InterPro" id="IPR000182">
    <property type="entry name" value="GNAT_dom"/>
</dbReference>
<dbReference type="GO" id="GO:0016747">
    <property type="term" value="F:acyltransferase activity, transferring groups other than amino-acyl groups"/>
    <property type="evidence" value="ECO:0007669"/>
    <property type="project" value="InterPro"/>
</dbReference>
<evidence type="ECO:0000313" key="3">
    <source>
        <dbReference type="Proteomes" id="UP000199103"/>
    </source>
</evidence>
<evidence type="ECO:0000313" key="2">
    <source>
        <dbReference type="EMBL" id="SDT30131.1"/>
    </source>
</evidence>
<dbReference type="AlphaFoldDB" id="A0A1H1Z8M4"/>
<dbReference type="Proteomes" id="UP000199103">
    <property type="component" value="Chromosome I"/>
</dbReference>
<dbReference type="STRING" id="630515.SAMN04489812_5064"/>
<proteinExistence type="predicted"/>
<evidence type="ECO:0000259" key="1">
    <source>
        <dbReference type="PROSITE" id="PS51186"/>
    </source>
</evidence>
<protein>
    <submittedName>
        <fullName evidence="2">Predicted acetyltransferase, GNAT family</fullName>
    </submittedName>
</protein>
<gene>
    <name evidence="2" type="ORF">SAMN04489812_5064</name>
</gene>
<accession>A0A1H1Z8M4</accession>